<dbReference type="NCBIfam" id="TIGR01134">
    <property type="entry name" value="purF"/>
    <property type="match status" value="1"/>
</dbReference>
<organism evidence="13 14">
    <name type="scientific">Candidatus Limadaptatus stercorigallinarum</name>
    <dbReference type="NCBI Taxonomy" id="2840845"/>
    <lineage>
        <taxon>Bacteria</taxon>
        <taxon>Bacillati</taxon>
        <taxon>Bacillota</taxon>
        <taxon>Clostridia</taxon>
        <taxon>Eubacteriales</taxon>
        <taxon>Candidatus Limadaptatus</taxon>
    </lineage>
</organism>
<evidence type="ECO:0000256" key="6">
    <source>
        <dbReference type="ARBA" id="ARBA00022962"/>
    </source>
</evidence>
<dbReference type="SUPFAM" id="SSF56235">
    <property type="entry name" value="N-terminal nucleophile aminohydrolases (Ntn hydrolases)"/>
    <property type="match status" value="1"/>
</dbReference>
<dbReference type="Proteomes" id="UP000824088">
    <property type="component" value="Unassembled WGS sequence"/>
</dbReference>
<keyword evidence="7 11" id="KW-0411">Iron-sulfur</keyword>
<dbReference type="InterPro" id="IPR029055">
    <property type="entry name" value="Ntn_hydrolases_N"/>
</dbReference>
<evidence type="ECO:0000256" key="9">
    <source>
        <dbReference type="PIRSR" id="PIRSR000485-1"/>
    </source>
</evidence>
<comment type="pathway">
    <text evidence="1 7 8">Purine metabolism; IMP biosynthesis via de novo pathway; N(1)-(5-phospho-D-ribosyl)glycinamide from 5-phospho-alpha-D-ribose 1-diphosphate: step 1/2.</text>
</comment>
<keyword evidence="7 10" id="KW-0479">Metal-binding</keyword>
<comment type="similarity">
    <text evidence="2 7 8">In the C-terminal section; belongs to the purine/pyrimidine phosphoribosyltransferase family.</text>
</comment>
<reference evidence="13" key="1">
    <citation type="submission" date="2020-10" db="EMBL/GenBank/DDBJ databases">
        <authorList>
            <person name="Gilroy R."/>
        </authorList>
    </citation>
    <scope>NUCLEOTIDE SEQUENCE</scope>
    <source>
        <strain evidence="13">1063</strain>
    </source>
</reference>
<evidence type="ECO:0000256" key="8">
    <source>
        <dbReference type="PIRNR" id="PIRNR000485"/>
    </source>
</evidence>
<dbReference type="InterPro" id="IPR029057">
    <property type="entry name" value="PRTase-like"/>
</dbReference>
<keyword evidence="6 7" id="KW-0315">Glutamine amidotransferase</keyword>
<keyword evidence="3 7" id="KW-0328">Glycosyltransferase</keyword>
<dbReference type="SUPFAM" id="SSF53271">
    <property type="entry name" value="PRTase-like"/>
    <property type="match status" value="1"/>
</dbReference>
<feature type="binding site" evidence="7 10">
    <location>
        <position position="302"/>
    </location>
    <ligand>
        <name>Mg(2+)</name>
        <dbReference type="ChEBI" id="CHEBI:18420"/>
    </ligand>
</feature>
<comment type="cofactor">
    <cofactor evidence="7 10">
        <name>Mg(2+)</name>
        <dbReference type="ChEBI" id="CHEBI:18420"/>
    </cofactor>
    <text evidence="7 10">Binds 1 Mg(2+) ion per subunit.</text>
</comment>
<dbReference type="CDD" id="cd06223">
    <property type="entry name" value="PRTases_typeI"/>
    <property type="match status" value="1"/>
</dbReference>
<dbReference type="AlphaFoldDB" id="A0A9D1HS08"/>
<dbReference type="EC" id="2.4.2.14" evidence="7"/>
<comment type="cofactor">
    <cofactor evidence="7 11">
        <name>[4Fe-4S] cluster</name>
        <dbReference type="ChEBI" id="CHEBI:49883"/>
    </cofactor>
    <text evidence="7 11">Binds 1 [4Fe-4S] cluster per subunit.</text>
</comment>
<dbReference type="GO" id="GO:0000287">
    <property type="term" value="F:magnesium ion binding"/>
    <property type="evidence" value="ECO:0007669"/>
    <property type="project" value="UniProtKB-UniRule"/>
</dbReference>
<keyword evidence="4 7" id="KW-0808">Transferase</keyword>
<keyword evidence="7" id="KW-0004">4Fe-4S</keyword>
<dbReference type="Gene3D" id="3.40.50.2020">
    <property type="match status" value="1"/>
</dbReference>
<comment type="catalytic activity">
    <reaction evidence="7 8">
        <text>5-phospho-beta-D-ribosylamine + L-glutamate + diphosphate = 5-phospho-alpha-D-ribose 1-diphosphate + L-glutamine + H2O</text>
        <dbReference type="Rhea" id="RHEA:14905"/>
        <dbReference type="ChEBI" id="CHEBI:15377"/>
        <dbReference type="ChEBI" id="CHEBI:29985"/>
        <dbReference type="ChEBI" id="CHEBI:33019"/>
        <dbReference type="ChEBI" id="CHEBI:58017"/>
        <dbReference type="ChEBI" id="CHEBI:58359"/>
        <dbReference type="ChEBI" id="CHEBI:58681"/>
        <dbReference type="EC" id="2.4.2.14"/>
    </reaction>
</comment>
<dbReference type="InterPro" id="IPR005854">
    <property type="entry name" value="PurF"/>
</dbReference>
<dbReference type="InterPro" id="IPR017932">
    <property type="entry name" value="GATase_2_dom"/>
</dbReference>
<dbReference type="CDD" id="cd00715">
    <property type="entry name" value="GPATase_N"/>
    <property type="match status" value="1"/>
</dbReference>
<keyword evidence="7 10" id="KW-0460">Magnesium</keyword>
<evidence type="ECO:0000313" key="14">
    <source>
        <dbReference type="Proteomes" id="UP000824088"/>
    </source>
</evidence>
<evidence type="ECO:0000256" key="3">
    <source>
        <dbReference type="ARBA" id="ARBA00022676"/>
    </source>
</evidence>
<dbReference type="GO" id="GO:0004044">
    <property type="term" value="F:amidophosphoribosyltransferase activity"/>
    <property type="evidence" value="ECO:0007669"/>
    <property type="project" value="UniProtKB-UniRule"/>
</dbReference>
<comment type="caution">
    <text evidence="13">The sequence shown here is derived from an EMBL/GenBank/DDBJ whole genome shotgun (WGS) entry which is preliminary data.</text>
</comment>
<dbReference type="Gene3D" id="3.60.20.10">
    <property type="entry name" value="Glutamine Phosphoribosylpyrophosphate, subunit 1, domain 1"/>
    <property type="match status" value="1"/>
</dbReference>
<evidence type="ECO:0000256" key="4">
    <source>
        <dbReference type="ARBA" id="ARBA00022679"/>
    </source>
</evidence>
<dbReference type="Pfam" id="PF13522">
    <property type="entry name" value="GATase_6"/>
    <property type="match status" value="1"/>
</dbReference>
<proteinExistence type="inferred from homology"/>
<evidence type="ECO:0000256" key="5">
    <source>
        <dbReference type="ARBA" id="ARBA00022755"/>
    </source>
</evidence>
<dbReference type="EMBL" id="DVMN01000075">
    <property type="protein sequence ID" value="HIU21431.1"/>
    <property type="molecule type" value="Genomic_DNA"/>
</dbReference>
<evidence type="ECO:0000256" key="10">
    <source>
        <dbReference type="PIRSR" id="PIRSR000485-2"/>
    </source>
</evidence>
<feature type="binding site" evidence="7 10">
    <location>
        <position position="364"/>
    </location>
    <ligand>
        <name>Mg(2+)</name>
        <dbReference type="ChEBI" id="CHEBI:18420"/>
    </ligand>
</feature>
<dbReference type="PANTHER" id="PTHR11907">
    <property type="entry name" value="AMIDOPHOSPHORIBOSYLTRANSFERASE"/>
    <property type="match status" value="1"/>
</dbReference>
<gene>
    <name evidence="7 13" type="primary">purF</name>
    <name evidence="13" type="ORF">IAD51_04275</name>
</gene>
<reference evidence="13" key="2">
    <citation type="journal article" date="2021" name="PeerJ">
        <title>Extensive microbial diversity within the chicken gut microbiome revealed by metagenomics and culture.</title>
        <authorList>
            <person name="Gilroy R."/>
            <person name="Ravi A."/>
            <person name="Getino M."/>
            <person name="Pursley I."/>
            <person name="Horton D.L."/>
            <person name="Alikhan N.F."/>
            <person name="Baker D."/>
            <person name="Gharbi K."/>
            <person name="Hall N."/>
            <person name="Watson M."/>
            <person name="Adriaenssens E.M."/>
            <person name="Foster-Nyarko E."/>
            <person name="Jarju S."/>
            <person name="Secka A."/>
            <person name="Antonio M."/>
            <person name="Oren A."/>
            <person name="Chaudhuri R.R."/>
            <person name="La Ragione R."/>
            <person name="Hildebrand F."/>
            <person name="Pallen M.J."/>
        </authorList>
    </citation>
    <scope>NUCLEOTIDE SEQUENCE</scope>
    <source>
        <strain evidence="13">1063</strain>
    </source>
</reference>
<dbReference type="InterPro" id="IPR035584">
    <property type="entry name" value="PurF_N"/>
</dbReference>
<dbReference type="PROSITE" id="PS51278">
    <property type="entry name" value="GATASE_TYPE_2"/>
    <property type="match status" value="1"/>
</dbReference>
<feature type="binding site" evidence="7 11">
    <location>
        <position position="450"/>
    </location>
    <ligand>
        <name>[4Fe-4S] cluster</name>
        <dbReference type="ChEBI" id="CHEBI:49883"/>
    </ligand>
</feature>
<feature type="binding site" evidence="7 11">
    <location>
        <position position="255"/>
    </location>
    <ligand>
        <name>[4Fe-4S] cluster</name>
        <dbReference type="ChEBI" id="CHEBI:49883"/>
    </ligand>
</feature>
<accession>A0A9D1HS08</accession>
<dbReference type="GO" id="GO:0006189">
    <property type="term" value="P:'de novo' IMP biosynthetic process"/>
    <property type="evidence" value="ECO:0007669"/>
    <property type="project" value="UniProtKB-UniRule"/>
</dbReference>
<feature type="binding site" evidence="7 11">
    <location>
        <position position="401"/>
    </location>
    <ligand>
        <name>[4Fe-4S] cluster</name>
        <dbReference type="ChEBI" id="CHEBI:49883"/>
    </ligand>
</feature>
<dbReference type="PIRSF" id="PIRSF000485">
    <property type="entry name" value="Amd_phspho_trans"/>
    <property type="match status" value="1"/>
</dbReference>
<evidence type="ECO:0000259" key="12">
    <source>
        <dbReference type="PROSITE" id="PS51278"/>
    </source>
</evidence>
<feature type="domain" description="Glutamine amidotransferase type-2" evidence="12">
    <location>
        <begin position="17"/>
        <end position="239"/>
    </location>
</feature>
<dbReference type="GO" id="GO:0051539">
    <property type="term" value="F:4 iron, 4 sulfur cluster binding"/>
    <property type="evidence" value="ECO:0007669"/>
    <property type="project" value="UniProtKB-KW"/>
</dbReference>
<protein>
    <recommendedName>
        <fullName evidence="7">Amidophosphoribosyltransferase</fullName>
        <shortName evidence="7">ATase</shortName>
        <ecNumber evidence="7">2.4.2.14</ecNumber>
    </recommendedName>
    <alternativeName>
        <fullName evidence="7">Glutamine phosphoribosylpyrophosphate amidotransferase</fullName>
        <shortName evidence="7">GPATase</shortName>
    </alternativeName>
</protein>
<dbReference type="HAMAP" id="MF_01931">
    <property type="entry name" value="PurF"/>
    <property type="match status" value="1"/>
</dbReference>
<keyword evidence="5 7" id="KW-0658">Purine biosynthesis</keyword>
<evidence type="ECO:0000256" key="2">
    <source>
        <dbReference type="ARBA" id="ARBA00010138"/>
    </source>
</evidence>
<feature type="binding site" evidence="7 10">
    <location>
        <position position="365"/>
    </location>
    <ligand>
        <name>Mg(2+)</name>
        <dbReference type="ChEBI" id="CHEBI:18420"/>
    </ligand>
</feature>
<evidence type="ECO:0000313" key="13">
    <source>
        <dbReference type="EMBL" id="HIU21431.1"/>
    </source>
</evidence>
<dbReference type="Pfam" id="PF00156">
    <property type="entry name" value="Pribosyltran"/>
    <property type="match status" value="1"/>
</dbReference>
<feature type="binding site" evidence="7 11">
    <location>
        <position position="453"/>
    </location>
    <ligand>
        <name>[4Fe-4S] cluster</name>
        <dbReference type="ChEBI" id="CHEBI:49883"/>
    </ligand>
</feature>
<dbReference type="InterPro" id="IPR000836">
    <property type="entry name" value="PRTase_dom"/>
</dbReference>
<feature type="active site" description="Nucleophile" evidence="7 9">
    <location>
        <position position="17"/>
    </location>
</feature>
<dbReference type="GO" id="GO:0009113">
    <property type="term" value="P:purine nucleobase biosynthetic process"/>
    <property type="evidence" value="ECO:0007669"/>
    <property type="project" value="UniProtKB-UniRule"/>
</dbReference>
<keyword evidence="7 11" id="KW-0408">Iron</keyword>
<sequence length="475" mass="51852">MKDILLSGKESGVHEECGIFGVISPEKEPLAREVYYGLFALQHRGQESAGIAVNVPDRKIAYYKNMGLVNEVFSEEELSLLPDSDIAIGHVRYSTCGSSNVVNAQPVVFYGRYGRMAIAHNGNIVNAATIKNWLIDRGHIFQSSVDSEVVAALINYYTTSSVENGVQKACLDFLGAFAIVCMADNKLIAVRDKYGLKPLVMGRKGSSVLFASESCALDAVDAEFVRDVEPGEMIIVTPDGKIRSHKYAIPDPKPCIFEYVYLARSDSVIDGVSVYEARYNCGKELAKLFKIDADIVAGVPDSATVCARGYADVSGLPMVDALTKNRYIGRTFIQPSQSMRESSVKIKLNAFRSNIKGKRLILIDDSIVRGTTSRKIISLLRASGATEVHMLVGSPPVKYPCYFGVDMETRDQLIGAYKSEEEICKEIGADSLHYIPLELMVGSCGGGPYCTACFDGNYPMDISEKEVISIGDALE</sequence>
<comment type="function">
    <text evidence="7">Catalyzes the formation of phosphoribosylamine from phosphoribosylpyrophosphate (PRPP) and glutamine.</text>
</comment>
<evidence type="ECO:0000256" key="1">
    <source>
        <dbReference type="ARBA" id="ARBA00005209"/>
    </source>
</evidence>
<name>A0A9D1HS08_9FIRM</name>
<evidence type="ECO:0000256" key="11">
    <source>
        <dbReference type="PIRSR" id="PIRSR000485-3"/>
    </source>
</evidence>
<evidence type="ECO:0000256" key="7">
    <source>
        <dbReference type="HAMAP-Rule" id="MF_01931"/>
    </source>
</evidence>